<keyword evidence="1" id="KW-0472">Membrane</keyword>
<proteinExistence type="predicted"/>
<feature type="transmembrane region" description="Helical" evidence="1">
    <location>
        <begin position="15"/>
        <end position="34"/>
    </location>
</feature>
<dbReference type="EMBL" id="FLUP01000001">
    <property type="protein sequence ID" value="SBV97216.1"/>
    <property type="molecule type" value="Genomic_DNA"/>
</dbReference>
<accession>A0A212JCP7</accession>
<dbReference type="AlphaFoldDB" id="A0A212JCP7"/>
<dbReference type="Pfam" id="PF09851">
    <property type="entry name" value="SHOCT"/>
    <property type="match status" value="1"/>
</dbReference>
<dbReference type="InterPro" id="IPR018649">
    <property type="entry name" value="SHOCT"/>
</dbReference>
<feature type="domain" description="SHOCT" evidence="2">
    <location>
        <begin position="48"/>
        <end position="72"/>
    </location>
</feature>
<organism evidence="3">
    <name type="scientific">uncultured Desulfovibrio sp</name>
    <dbReference type="NCBI Taxonomy" id="167968"/>
    <lineage>
        <taxon>Bacteria</taxon>
        <taxon>Pseudomonadati</taxon>
        <taxon>Thermodesulfobacteriota</taxon>
        <taxon>Desulfovibrionia</taxon>
        <taxon>Desulfovibrionales</taxon>
        <taxon>Desulfovibrionaceae</taxon>
        <taxon>Desulfovibrio</taxon>
        <taxon>environmental samples</taxon>
    </lineage>
</organism>
<evidence type="ECO:0000256" key="1">
    <source>
        <dbReference type="SAM" id="Phobius"/>
    </source>
</evidence>
<keyword evidence="1" id="KW-0812">Transmembrane</keyword>
<gene>
    <name evidence="3" type="ORF">KM92DES2_10896</name>
</gene>
<sequence>MYGCDIGSVMGWGNGMTHLIIMILIISLAVAFISRMFPLQRKNMDYTDSMAILKRRLASGEITLEEYEKLKKSI</sequence>
<name>A0A212JCP7_9BACT</name>
<reference evidence="3" key="1">
    <citation type="submission" date="2016-04" db="EMBL/GenBank/DDBJ databases">
        <authorList>
            <person name="Evans L.H."/>
            <person name="Alamgir A."/>
            <person name="Owens N."/>
            <person name="Weber N.D."/>
            <person name="Virtaneva K."/>
            <person name="Barbian K."/>
            <person name="Babar A."/>
            <person name="Rosenke K."/>
        </authorList>
    </citation>
    <scope>NUCLEOTIDE SEQUENCE</scope>
    <source>
        <strain evidence="3">92-2</strain>
    </source>
</reference>
<protein>
    <recommendedName>
        <fullName evidence="2">SHOCT domain-containing protein</fullName>
    </recommendedName>
</protein>
<keyword evidence="1" id="KW-1133">Transmembrane helix</keyword>
<evidence type="ECO:0000313" key="3">
    <source>
        <dbReference type="EMBL" id="SBV97216.1"/>
    </source>
</evidence>
<evidence type="ECO:0000259" key="2">
    <source>
        <dbReference type="Pfam" id="PF09851"/>
    </source>
</evidence>